<dbReference type="AlphaFoldDB" id="A0A2U9IFT8"/>
<protein>
    <submittedName>
        <fullName evidence="1">Single-stranded DNA exonuclease</fullName>
    </submittedName>
</protein>
<keyword evidence="1" id="KW-0540">Nuclease</keyword>
<keyword evidence="1" id="KW-0378">Hydrolase</keyword>
<dbReference type="EMBL" id="CP029289">
    <property type="protein sequence ID" value="AWR94856.1"/>
    <property type="molecule type" value="Genomic_DNA"/>
</dbReference>
<name>A0A2U9IFT8_9CREN</name>
<evidence type="ECO:0000313" key="1">
    <source>
        <dbReference type="EMBL" id="AWR94856.1"/>
    </source>
</evidence>
<evidence type="ECO:0000313" key="2">
    <source>
        <dbReference type="Proteomes" id="UP000248044"/>
    </source>
</evidence>
<gene>
    <name evidence="1" type="ORF">DFR85_09845</name>
</gene>
<sequence length="355" mass="40740">MNLKKNSTKLKSMESFIKDPNPEEGLKLIESLYNEKSLCVKIPYTPDSIIFSSLLMKYFNGDFAISFSSLNCEVQLLQNEQGKWINSNDKQVFLGNSAFSSILPLSKDDLLPILSGISISSFLERRKTSEWENKIIEKAKAMGVTVEKNLKIPAYNELPLFLSLMLSFDPYLPQITGNRENAINFIKELGVNETTKLSELNETQLNTFLYKIMTIAIKLNPRISRDDIISDRIFYFNYDLLEVSLALIYFMDIIGSKYLIQFSLNPSIIGILIDKFRENVAKGFKIDILDNKGKYYIVDSELKSPTLISIFLQQIEKNKIIKTIVIKDNDTYLTSRYFLSSEEEGLIKIDIKDKN</sequence>
<reference evidence="1 2" key="1">
    <citation type="submission" date="2018-05" db="EMBL/GenBank/DDBJ databases">
        <title>Complete Genome Sequences of Extremely Thermoacidophilic, Metal-Mobilizing Type-Strain Members of the Archaeal Family Sulfolobaceae: Acidianus brierleyi DSM-1651T, Acidianus sulfidivorans DSM-18786T, Metallosphaera hakonensis DSM-7519T, and Metallosphaera prunae DSM-10039T.</title>
        <authorList>
            <person name="Counts J.A."/>
            <person name="Kelly R.M."/>
        </authorList>
    </citation>
    <scope>NUCLEOTIDE SEQUENCE [LARGE SCALE GENOMIC DNA]</scope>
    <source>
        <strain evidence="1 2">DSM 1651</strain>
    </source>
</reference>
<dbReference type="GO" id="GO:0004527">
    <property type="term" value="F:exonuclease activity"/>
    <property type="evidence" value="ECO:0007669"/>
    <property type="project" value="UniProtKB-KW"/>
</dbReference>
<organism evidence="1 2">
    <name type="scientific">Acidianus brierleyi</name>
    <dbReference type="NCBI Taxonomy" id="41673"/>
    <lineage>
        <taxon>Archaea</taxon>
        <taxon>Thermoproteota</taxon>
        <taxon>Thermoprotei</taxon>
        <taxon>Sulfolobales</taxon>
        <taxon>Sulfolobaceae</taxon>
        <taxon>Acidianus</taxon>
    </lineage>
</organism>
<dbReference type="Proteomes" id="UP000248044">
    <property type="component" value="Chromosome"/>
</dbReference>
<keyword evidence="1" id="KW-0269">Exonuclease</keyword>
<keyword evidence="2" id="KW-1185">Reference proteome</keyword>
<proteinExistence type="predicted"/>
<dbReference type="KEGG" id="abri:DFR85_09845"/>
<accession>A0A2U9IFT8</accession>